<dbReference type="InterPro" id="IPR004252">
    <property type="entry name" value="Probable_transposase_24"/>
</dbReference>
<dbReference type="Pfam" id="PF26133">
    <property type="entry name" value="DUF8039"/>
    <property type="match status" value="1"/>
</dbReference>
<comment type="similarity">
    <text evidence="1">Belongs to the peptidase C48 family.</text>
</comment>
<dbReference type="PANTHER" id="PTHR33018">
    <property type="entry name" value="OS10G0338966 PROTEIN-RELATED"/>
    <property type="match status" value="1"/>
</dbReference>
<dbReference type="GO" id="GO:0006508">
    <property type="term" value="P:proteolysis"/>
    <property type="evidence" value="ECO:0007669"/>
    <property type="project" value="UniProtKB-KW"/>
</dbReference>
<dbReference type="InterPro" id="IPR003653">
    <property type="entry name" value="Peptidase_C48_C"/>
</dbReference>
<evidence type="ECO:0000256" key="1">
    <source>
        <dbReference type="ARBA" id="ARBA00005234"/>
    </source>
</evidence>
<gene>
    <name evidence="6" type="ORF">MtrunA17_Chr6g0466851</name>
</gene>
<evidence type="ECO:0000256" key="2">
    <source>
        <dbReference type="ARBA" id="ARBA00022670"/>
    </source>
</evidence>
<evidence type="ECO:0000259" key="5">
    <source>
        <dbReference type="PROSITE" id="PS50600"/>
    </source>
</evidence>
<dbReference type="SUPFAM" id="SSF54001">
    <property type="entry name" value="Cysteine proteinases"/>
    <property type="match status" value="1"/>
</dbReference>
<keyword evidence="2 6" id="KW-0645">Protease</keyword>
<proteinExistence type="inferred from homology"/>
<evidence type="ECO:0000256" key="3">
    <source>
        <dbReference type="ARBA" id="ARBA00022801"/>
    </source>
</evidence>
<keyword evidence="3" id="KW-0378">Hydrolase</keyword>
<comment type="caution">
    <text evidence="6">The sequence shown here is derived from an EMBL/GenBank/DDBJ whole genome shotgun (WGS) entry which is preliminary data.</text>
</comment>
<dbReference type="Pfam" id="PF02902">
    <property type="entry name" value="Peptidase_C48"/>
    <property type="match status" value="1"/>
</dbReference>
<dbReference type="Gene3D" id="3.40.395.10">
    <property type="entry name" value="Adenoviral Proteinase, Chain A"/>
    <property type="match status" value="1"/>
</dbReference>
<evidence type="ECO:0000256" key="4">
    <source>
        <dbReference type="SAM" id="MobiDB-lite"/>
    </source>
</evidence>
<dbReference type="PROSITE" id="PS50600">
    <property type="entry name" value="ULP_PROTEASE"/>
    <property type="match status" value="1"/>
</dbReference>
<accession>A0A396HFG6</accession>
<name>A0A396HFG6_MEDTR</name>
<dbReference type="Pfam" id="PF03004">
    <property type="entry name" value="Transposase_24"/>
    <property type="match status" value="1"/>
</dbReference>
<reference evidence="6" key="1">
    <citation type="journal article" date="2018" name="Nat. Plants">
        <title>Whole-genome landscape of Medicago truncatula symbiotic genes.</title>
        <authorList>
            <person name="Pecrix Y."/>
            <person name="Gamas P."/>
            <person name="Carrere S."/>
        </authorList>
    </citation>
    <scope>NUCLEOTIDE SEQUENCE</scope>
    <source>
        <tissue evidence="6">Leaves</tissue>
    </source>
</reference>
<protein>
    <submittedName>
        <fullName evidence="6">Putative Ulp1 protease family catalytic domain, putative transposase, Ptta/En/Spm, plant</fullName>
    </submittedName>
</protein>
<feature type="compositionally biased region" description="Acidic residues" evidence="4">
    <location>
        <begin position="1"/>
        <end position="21"/>
    </location>
</feature>
<dbReference type="AlphaFoldDB" id="A0A396HFG6"/>
<dbReference type="GO" id="GO:0008234">
    <property type="term" value="F:cysteine-type peptidase activity"/>
    <property type="evidence" value="ECO:0007669"/>
    <property type="project" value="InterPro"/>
</dbReference>
<evidence type="ECO:0000313" key="6">
    <source>
        <dbReference type="EMBL" id="RHN51281.1"/>
    </source>
</evidence>
<organism evidence="6">
    <name type="scientific">Medicago truncatula</name>
    <name type="common">Barrel medic</name>
    <name type="synonym">Medicago tribuloides</name>
    <dbReference type="NCBI Taxonomy" id="3880"/>
    <lineage>
        <taxon>Eukaryota</taxon>
        <taxon>Viridiplantae</taxon>
        <taxon>Streptophyta</taxon>
        <taxon>Embryophyta</taxon>
        <taxon>Tracheophyta</taxon>
        <taxon>Spermatophyta</taxon>
        <taxon>Magnoliopsida</taxon>
        <taxon>eudicotyledons</taxon>
        <taxon>Gunneridae</taxon>
        <taxon>Pentapetalae</taxon>
        <taxon>rosids</taxon>
        <taxon>fabids</taxon>
        <taxon>Fabales</taxon>
        <taxon>Fabaceae</taxon>
        <taxon>Papilionoideae</taxon>
        <taxon>50 kb inversion clade</taxon>
        <taxon>NPAAA clade</taxon>
        <taxon>Hologalegina</taxon>
        <taxon>IRL clade</taxon>
        <taxon>Trifolieae</taxon>
        <taxon>Medicago</taxon>
    </lineage>
</organism>
<dbReference type="PANTHER" id="PTHR33018:SF31">
    <property type="entry name" value="TRANSPOSASE, PTTA_EN_SPM, PLANT"/>
    <property type="match status" value="1"/>
</dbReference>
<dbReference type="Gramene" id="rna35695">
    <property type="protein sequence ID" value="RHN51281.1"/>
    <property type="gene ID" value="gene35695"/>
</dbReference>
<dbReference type="Proteomes" id="UP000265566">
    <property type="component" value="Chromosome 6"/>
</dbReference>
<feature type="compositionally biased region" description="Basic and acidic residues" evidence="4">
    <location>
        <begin position="22"/>
        <end position="36"/>
    </location>
</feature>
<dbReference type="InterPro" id="IPR038765">
    <property type="entry name" value="Papain-like_cys_pep_sf"/>
</dbReference>
<sequence>MEYYDEDNDYDPDNEESDNEESDSRNDGSNSTEREITRGITLMKNVIRARDKGVKYEVSWNVRNQPIGTYSATFASFVGADVRRHIPITCDQWNPKDKSMNPHKDFLFKDIQSYFLNVDESRKKYVLQLAGKLHRCFRSYLTAKYLKDADGNFVDADRPTLYESLISPEEWETFKAKRNTPEFKKLSETNKKRALNPQYPYLRGRMGYARLTEKIVADTNSKEEDIDDCLRWREGRVKKDGTVDETVQKVYEECVTLSQSCQTSSCRDILSKALNVREYSGRVRGMGLGVTQTVLNKGHQKSEKNPTTRELLAIIQNLSSDLDQLKKERGKDISRSQHDMHIPSDKDSTNINVLKNIPEGISPCSLYLMSPTYRIVAKGMVHNILGDKLHHKPLPDGYLKVSIDVALDQDAELLIPDDVADIRLVRDAIGTYVAWQRNLISLNLEISATYKGNGNDGIRRGDESVTSKKQIQTQKLHEGTKIIKDKPRNMSHAQKLKEVNNKGRHSNIPITKQRQDIAKTKHQKPNSTKCRPSWVLALKSLVEVQMENSDTRQITMEEGIFGEEQYNEEITKEQMYEFFNNTEIGVSVVCVYIRYLYEKFVRDTDVPRKFSFLSPHRISLVLIEAEQEFVKAYMVKEFLKYKDEHKLFILPFYIHKPIGHWVLFVINPISEIIYYMDPLLNDYMNYPKMKSMFDTVLKVFRAARNAQVSKNKFNNISWVRVQCPRQENGIDCGYFVMRFMKEILISKLNEIPKLYIEDFKCATYSNDKLREIQEEWCQFMMSLLFI</sequence>
<dbReference type="EMBL" id="PSQE01000006">
    <property type="protein sequence ID" value="RHN51281.1"/>
    <property type="molecule type" value="Genomic_DNA"/>
</dbReference>
<feature type="domain" description="Ubiquitin-like protease family profile" evidence="5">
    <location>
        <begin position="544"/>
        <end position="743"/>
    </location>
</feature>
<dbReference type="InterPro" id="IPR058352">
    <property type="entry name" value="DUF8039"/>
</dbReference>
<feature type="region of interest" description="Disordered" evidence="4">
    <location>
        <begin position="1"/>
        <end position="36"/>
    </location>
</feature>